<dbReference type="EMBL" id="JAKLTR010000011">
    <property type="protein sequence ID" value="MCG2615985.1"/>
    <property type="molecule type" value="Genomic_DNA"/>
</dbReference>
<dbReference type="PROSITE" id="PS51257">
    <property type="entry name" value="PROKAR_LIPOPROTEIN"/>
    <property type="match status" value="1"/>
</dbReference>
<proteinExistence type="predicted"/>
<keyword evidence="2" id="KW-1185">Reference proteome</keyword>
<evidence type="ECO:0000313" key="1">
    <source>
        <dbReference type="EMBL" id="MCG2615985.1"/>
    </source>
</evidence>
<sequence>MKSLMAGSLLFSAFFCSCSPDQDSGKAQIEKIAVAVKSSPVFAKSDLRDFQKLDTLFITANELPKYRRLLDDMHTCDDLLKEAESIRDGKSAANNKISCTIGDLGEFIETVRSDRESKKDELTDLIDNATDTIYKVQCIENIKSSSNVVSPTQATVYVNSHFKVIDYDH</sequence>
<organism evidence="1 2">
    <name type="scientific">Terrimonas ginsenosidimutans</name>
    <dbReference type="NCBI Taxonomy" id="2908004"/>
    <lineage>
        <taxon>Bacteria</taxon>
        <taxon>Pseudomonadati</taxon>
        <taxon>Bacteroidota</taxon>
        <taxon>Chitinophagia</taxon>
        <taxon>Chitinophagales</taxon>
        <taxon>Chitinophagaceae</taxon>
        <taxon>Terrimonas</taxon>
    </lineage>
</organism>
<evidence type="ECO:0008006" key="3">
    <source>
        <dbReference type="Google" id="ProtNLM"/>
    </source>
</evidence>
<name>A0ABS9KUM7_9BACT</name>
<dbReference type="Proteomes" id="UP001165367">
    <property type="component" value="Unassembled WGS sequence"/>
</dbReference>
<dbReference type="RefSeq" id="WP_237874523.1">
    <property type="nucleotide sequence ID" value="NZ_JAKLTR010000011.1"/>
</dbReference>
<gene>
    <name evidence="1" type="ORF">LZZ85_16935</name>
</gene>
<reference evidence="1" key="1">
    <citation type="submission" date="2022-01" db="EMBL/GenBank/DDBJ databases">
        <authorList>
            <person name="Jo J.-H."/>
            <person name="Im W.-T."/>
        </authorList>
    </citation>
    <scope>NUCLEOTIDE SEQUENCE</scope>
    <source>
        <strain evidence="1">NA20</strain>
    </source>
</reference>
<comment type="caution">
    <text evidence="1">The sequence shown here is derived from an EMBL/GenBank/DDBJ whole genome shotgun (WGS) entry which is preliminary data.</text>
</comment>
<protein>
    <recommendedName>
        <fullName evidence="3">Lipoprotein</fullName>
    </recommendedName>
</protein>
<evidence type="ECO:0000313" key="2">
    <source>
        <dbReference type="Proteomes" id="UP001165367"/>
    </source>
</evidence>
<accession>A0ABS9KUM7</accession>